<keyword evidence="2" id="KW-1185">Reference proteome</keyword>
<evidence type="ECO:0000313" key="2">
    <source>
        <dbReference type="Proteomes" id="UP001652660"/>
    </source>
</evidence>
<dbReference type="SUPFAM" id="SSF56219">
    <property type="entry name" value="DNase I-like"/>
    <property type="match status" value="1"/>
</dbReference>
<dbReference type="PANTHER" id="PTHR33116:SF86">
    <property type="entry name" value="REVERSE TRANSCRIPTASE DOMAIN-CONTAINING PROTEIN"/>
    <property type="match status" value="1"/>
</dbReference>
<accession>A0ABM4X696</accession>
<reference evidence="2" key="1">
    <citation type="journal article" date="2025" name="Foods">
        <title>Unveiling the Microbial Signatures of Arabica Coffee Cherries: Insights into Ripeness Specific Diversity, Functional Traits, and Implications for Quality and Safety.</title>
        <authorList>
            <consortium name="RefSeq"/>
            <person name="Tenea G.N."/>
            <person name="Cifuentes V."/>
            <person name="Reyes P."/>
            <person name="Cevallos-Vallejos M."/>
        </authorList>
    </citation>
    <scope>NUCLEOTIDE SEQUENCE [LARGE SCALE GENOMIC DNA]</scope>
</reference>
<gene>
    <name evidence="3" type="primary">LOC113739247</name>
</gene>
<dbReference type="InterPro" id="IPR036691">
    <property type="entry name" value="Endo/exonu/phosph_ase_sf"/>
</dbReference>
<name>A0ABM4X696_COFAR</name>
<dbReference type="Gene3D" id="3.60.10.10">
    <property type="entry name" value="Endonuclease/exonuclease/phosphatase"/>
    <property type="match status" value="1"/>
</dbReference>
<organism evidence="2 3">
    <name type="scientific">Coffea arabica</name>
    <name type="common">Arabian coffee</name>
    <dbReference type="NCBI Taxonomy" id="13443"/>
    <lineage>
        <taxon>Eukaryota</taxon>
        <taxon>Viridiplantae</taxon>
        <taxon>Streptophyta</taxon>
        <taxon>Embryophyta</taxon>
        <taxon>Tracheophyta</taxon>
        <taxon>Spermatophyta</taxon>
        <taxon>Magnoliopsida</taxon>
        <taxon>eudicotyledons</taxon>
        <taxon>Gunneridae</taxon>
        <taxon>Pentapetalae</taxon>
        <taxon>asterids</taxon>
        <taxon>lamiids</taxon>
        <taxon>Gentianales</taxon>
        <taxon>Rubiaceae</taxon>
        <taxon>Ixoroideae</taxon>
        <taxon>Gardenieae complex</taxon>
        <taxon>Bertiereae - Coffeeae clade</taxon>
        <taxon>Coffeeae</taxon>
        <taxon>Coffea</taxon>
    </lineage>
</organism>
<proteinExistence type="predicted"/>
<feature type="compositionally biased region" description="Basic and acidic residues" evidence="1">
    <location>
        <begin position="871"/>
        <end position="896"/>
    </location>
</feature>
<reference evidence="3" key="2">
    <citation type="submission" date="2025-08" db="UniProtKB">
        <authorList>
            <consortium name="RefSeq"/>
        </authorList>
    </citation>
    <scope>IDENTIFICATION</scope>
    <source>
        <tissue evidence="3">Leaves</tissue>
    </source>
</reference>
<evidence type="ECO:0000256" key="1">
    <source>
        <dbReference type="SAM" id="MobiDB-lite"/>
    </source>
</evidence>
<dbReference type="Proteomes" id="UP001652660">
    <property type="component" value="Chromosome 1c"/>
</dbReference>
<evidence type="ECO:0000313" key="3">
    <source>
        <dbReference type="RefSeq" id="XP_071939552.1"/>
    </source>
</evidence>
<dbReference type="GeneID" id="113739247"/>
<dbReference type="RefSeq" id="XP_071939552.1">
    <property type="nucleotide sequence ID" value="XM_072083451.1"/>
</dbReference>
<dbReference type="PANTHER" id="PTHR33116">
    <property type="entry name" value="REVERSE TRANSCRIPTASE ZINC-BINDING DOMAIN-CONTAINING PROTEIN-RELATED-RELATED"/>
    <property type="match status" value="1"/>
</dbReference>
<evidence type="ECO:0008006" key="4">
    <source>
        <dbReference type="Google" id="ProtNLM"/>
    </source>
</evidence>
<sequence>MVFLSETKNRFRYMKKVQDMLRYDESVIVEAMDRKEGMALFWNHDIQVRKMVTTALTIEALVIDPDTQVEWWFIGVYMSCDANIRKEQWKVLTLRQQLWGDKWLLAGDFNDILFNEEKWGGRTWSNNWEDEGEIRQRLDRGLSTIEWGQIFDKAKCEHVDTLGSDHSMLLIDNWPRIEKRKSRFFFDKRWLKRSEVNQIVEQAWNQTVERNRMYRITRQVANCRVALLKWKNNFTGNSLIKINQMKQQIKEVKDSKDAGSKDKIADLKNQLKVAYSEEEQYWAQKARIDWLREGNKNTKFFHPCVKGRRRKNRMLNIQREDGTWTKNEEELGKEVADYYRVLFSSSGSEGLAEILSGIPLTITTEMNDKLTKEVSDIEIKSALFSMNPNKAPGQDGLRQSGEEIPGFHDGQDGLLHSLEEMDMELPLIKGFSNLLKQAEDGKRILGMKISRNGSSLTHLFFADDSLVFCKADRDEANELCQILRKYEKASGQVINLEKSSVFFSSNDSISRRMNSWKNKLLSQGGKEVLLKSVSMAMPVYTMSCFKLPNKLCKEVTSIFANYWWGESEGRNKMHWCSWGRLARDKKEGGLGFRELQNFNKALLAKQVWKVISKPNLLVSKVLRAKYFHKESIFKCKTPKCASWIWQSLMNVREFVRKGTRRKIGNGKATNIWEDNWIPRNKDGKVTTAMPQSCNIRRVEELISGFRWRKPLVSRIFNRKDAKEILDIPISIVGREDSNYWLHSGSGTYTVNSGYKALCQETSQHKGRRDNEAGTSSANSNEKQWKWLWKLKVKSKIKHFIWRCLNGLLPVNDLSPRSVEDYPNSMGWINGTDKEHITMKRRNEWKFNAKRRHPWETIKKALQEWQEQASAWREEKSTPVEAERDRETAETDEGGRDEMQIRLSTHVQEQTNRVGTGIIATNFNHQLLSTWALTDRYAGSHL</sequence>
<feature type="region of interest" description="Disordered" evidence="1">
    <location>
        <begin position="868"/>
        <end position="896"/>
    </location>
</feature>
<protein>
    <recommendedName>
        <fullName evidence="4">Reverse transcriptase zinc-binding domain-containing protein</fullName>
    </recommendedName>
</protein>